<protein>
    <submittedName>
        <fullName evidence="2">Uncharacterized protein</fullName>
    </submittedName>
</protein>
<dbReference type="Gene3D" id="3.40.50.300">
    <property type="entry name" value="P-loop containing nucleotide triphosphate hydrolases"/>
    <property type="match status" value="1"/>
</dbReference>
<keyword evidence="1" id="KW-1133">Transmembrane helix</keyword>
<reference evidence="2 3" key="1">
    <citation type="submission" date="2017-08" db="EMBL/GenBank/DDBJ databases">
        <authorList>
            <person name="de Groot N.N."/>
        </authorList>
    </citation>
    <scope>NUCLEOTIDE SEQUENCE [LARGE SCALE GENOMIC DNA]</scope>
    <source>
        <strain evidence="2 3">HM2</strain>
    </source>
</reference>
<dbReference type="InterPro" id="IPR027417">
    <property type="entry name" value="P-loop_NTPase"/>
</dbReference>
<proteinExistence type="predicted"/>
<name>A0A380S6Q5_FIBSU</name>
<dbReference type="AlphaFoldDB" id="A0A380S6Q5"/>
<evidence type="ECO:0000313" key="2">
    <source>
        <dbReference type="EMBL" id="SUQ24902.1"/>
    </source>
</evidence>
<keyword evidence="1" id="KW-0472">Membrane</keyword>
<evidence type="ECO:0000313" key="3">
    <source>
        <dbReference type="Proteomes" id="UP000255423"/>
    </source>
</evidence>
<dbReference type="SUPFAM" id="SSF52540">
    <property type="entry name" value="P-loop containing nucleoside triphosphate hydrolases"/>
    <property type="match status" value="1"/>
</dbReference>
<organism evidence="2 3">
    <name type="scientific">Fibrobacter succinogenes</name>
    <name type="common">Bacteroides succinogenes</name>
    <dbReference type="NCBI Taxonomy" id="833"/>
    <lineage>
        <taxon>Bacteria</taxon>
        <taxon>Pseudomonadati</taxon>
        <taxon>Fibrobacterota</taxon>
        <taxon>Fibrobacteria</taxon>
        <taxon>Fibrobacterales</taxon>
        <taxon>Fibrobacteraceae</taxon>
        <taxon>Fibrobacter</taxon>
    </lineage>
</organism>
<dbReference type="EMBL" id="UHJL01000003">
    <property type="protein sequence ID" value="SUQ24902.1"/>
    <property type="molecule type" value="Genomic_DNA"/>
</dbReference>
<keyword evidence="1" id="KW-0812">Transmembrane</keyword>
<accession>A0A380S6Q5</accession>
<feature type="transmembrane region" description="Helical" evidence="1">
    <location>
        <begin position="151"/>
        <end position="171"/>
    </location>
</feature>
<dbReference type="Proteomes" id="UP000255423">
    <property type="component" value="Unassembled WGS sequence"/>
</dbReference>
<gene>
    <name evidence="2" type="ORF">SAMN05661053_2316</name>
</gene>
<evidence type="ECO:0000256" key="1">
    <source>
        <dbReference type="SAM" id="Phobius"/>
    </source>
</evidence>
<sequence>MTGNNIQNLYEEISQNLHSAINELNKLPSSGTKVSSTIQDTQDKLGNLQKKFDEELLFLKQNSEWDEFAIAFFGETGAGKSTIIESLRILLNDPSREELLKLEQKEKIELLEKYDAVINRLKSKSEQDVINVYAEVDSIKRSIRSLQKSKTPYIVAFVICMIFSFLLVLLYEF</sequence>
<dbReference type="RefSeq" id="WP_109573255.1">
    <property type="nucleotide sequence ID" value="NZ_UHJL01000003.1"/>
</dbReference>